<reference evidence="7" key="1">
    <citation type="submission" date="2020-12" db="EMBL/GenBank/DDBJ databases">
        <title>Bacterial taxonomy.</title>
        <authorList>
            <person name="Pan X."/>
        </authorList>
    </citation>
    <scope>NUCLEOTIDE SEQUENCE</scope>
    <source>
        <strain evidence="7">KCTC 52957</strain>
    </source>
</reference>
<dbReference type="PANTHER" id="PTHR30482:SF17">
    <property type="entry name" value="ABC TRANSPORTER ATP-BINDING PROTEIN"/>
    <property type="match status" value="1"/>
</dbReference>
<comment type="caution">
    <text evidence="7">The sequence shown here is derived from an EMBL/GenBank/DDBJ whole genome shotgun (WGS) entry which is preliminary data.</text>
</comment>
<evidence type="ECO:0000256" key="1">
    <source>
        <dbReference type="ARBA" id="ARBA00004651"/>
    </source>
</evidence>
<evidence type="ECO:0000256" key="2">
    <source>
        <dbReference type="ARBA" id="ARBA00022475"/>
    </source>
</evidence>
<sequence length="330" mass="35350">MSDSTNTTESARSSGGWLSDVRLWAAIGLVALLILPHFLYPVMIAKILCFALFAAAFNLLLGFAGLLSFGHAAFFGFSAYVTGYALQTLRLSAELGILAGVAVAALLGLVIGLLAIRRQGIYFAMITLALSQMVYFVALQAPFTGGEDGLQGVPRRPLFGIIDLSTNMDVYYLVLAIFCIGIFIIYRAVHSPFGKVLKSIRENEDRAISLGYDADRYKLLAFVLSAALSGLAGSAKVMVFQLASLTDVQWQMSGEVVLMAVLGGIGTMLGPILGATIIVSLQNELAQVGSLSTIVQGAVFVICVLLFRRGIVGEIGPRLRRWRDGGEKDK</sequence>
<dbReference type="EMBL" id="JAEKPD010000002">
    <property type="protein sequence ID" value="MBJ3762020.1"/>
    <property type="molecule type" value="Genomic_DNA"/>
</dbReference>
<proteinExistence type="predicted"/>
<keyword evidence="5 6" id="KW-0472">Membrane</keyword>
<protein>
    <submittedName>
        <fullName evidence="7">Branched-chain amino acid ABC transporter permease</fullName>
    </submittedName>
</protein>
<dbReference type="RefSeq" id="WP_198915179.1">
    <property type="nucleotide sequence ID" value="NZ_JAEKPD010000002.1"/>
</dbReference>
<feature type="transmembrane region" description="Helical" evidence="6">
    <location>
        <begin position="288"/>
        <end position="307"/>
    </location>
</feature>
<feature type="transmembrane region" description="Helical" evidence="6">
    <location>
        <begin position="95"/>
        <end position="114"/>
    </location>
</feature>
<feature type="transmembrane region" description="Helical" evidence="6">
    <location>
        <begin position="219"/>
        <end position="244"/>
    </location>
</feature>
<feature type="transmembrane region" description="Helical" evidence="6">
    <location>
        <begin position="121"/>
        <end position="143"/>
    </location>
</feature>
<dbReference type="Proteomes" id="UP000642488">
    <property type="component" value="Unassembled WGS sequence"/>
</dbReference>
<feature type="transmembrane region" description="Helical" evidence="6">
    <location>
        <begin position="47"/>
        <end position="75"/>
    </location>
</feature>
<dbReference type="InterPro" id="IPR043428">
    <property type="entry name" value="LivM-like"/>
</dbReference>
<feature type="transmembrane region" description="Helical" evidence="6">
    <location>
        <begin position="21"/>
        <end position="40"/>
    </location>
</feature>
<keyword evidence="2" id="KW-1003">Cell membrane</keyword>
<dbReference type="GO" id="GO:0005886">
    <property type="term" value="C:plasma membrane"/>
    <property type="evidence" value="ECO:0007669"/>
    <property type="project" value="UniProtKB-SubCell"/>
</dbReference>
<dbReference type="AlphaFoldDB" id="A0A934IG89"/>
<evidence type="ECO:0000256" key="4">
    <source>
        <dbReference type="ARBA" id="ARBA00022989"/>
    </source>
</evidence>
<organism evidence="7 8">
    <name type="scientific">Palleronia pontilimi</name>
    <dbReference type="NCBI Taxonomy" id="1964209"/>
    <lineage>
        <taxon>Bacteria</taxon>
        <taxon>Pseudomonadati</taxon>
        <taxon>Pseudomonadota</taxon>
        <taxon>Alphaproteobacteria</taxon>
        <taxon>Rhodobacterales</taxon>
        <taxon>Roseobacteraceae</taxon>
        <taxon>Palleronia</taxon>
    </lineage>
</organism>
<dbReference type="InterPro" id="IPR001851">
    <property type="entry name" value="ABC_transp_permease"/>
</dbReference>
<evidence type="ECO:0000256" key="3">
    <source>
        <dbReference type="ARBA" id="ARBA00022692"/>
    </source>
</evidence>
<dbReference type="GO" id="GO:0015658">
    <property type="term" value="F:branched-chain amino acid transmembrane transporter activity"/>
    <property type="evidence" value="ECO:0007669"/>
    <property type="project" value="InterPro"/>
</dbReference>
<evidence type="ECO:0000313" key="7">
    <source>
        <dbReference type="EMBL" id="MBJ3762020.1"/>
    </source>
</evidence>
<keyword evidence="3 6" id="KW-0812">Transmembrane</keyword>
<evidence type="ECO:0000313" key="8">
    <source>
        <dbReference type="Proteomes" id="UP000642488"/>
    </source>
</evidence>
<dbReference type="CDD" id="cd06581">
    <property type="entry name" value="TM_PBP1_LivM_like"/>
    <property type="match status" value="1"/>
</dbReference>
<dbReference type="Pfam" id="PF02653">
    <property type="entry name" value="BPD_transp_2"/>
    <property type="match status" value="1"/>
</dbReference>
<evidence type="ECO:0000256" key="6">
    <source>
        <dbReference type="SAM" id="Phobius"/>
    </source>
</evidence>
<feature type="transmembrane region" description="Helical" evidence="6">
    <location>
        <begin position="170"/>
        <end position="189"/>
    </location>
</feature>
<accession>A0A934IG89</accession>
<evidence type="ECO:0000256" key="5">
    <source>
        <dbReference type="ARBA" id="ARBA00023136"/>
    </source>
</evidence>
<dbReference type="PANTHER" id="PTHR30482">
    <property type="entry name" value="HIGH-AFFINITY BRANCHED-CHAIN AMINO ACID TRANSPORT SYSTEM PERMEASE"/>
    <property type="match status" value="1"/>
</dbReference>
<name>A0A934IG89_9RHOB</name>
<keyword evidence="4 6" id="KW-1133">Transmembrane helix</keyword>
<gene>
    <name evidence="7" type="ORF">ILP92_04570</name>
</gene>
<keyword evidence="8" id="KW-1185">Reference proteome</keyword>
<comment type="subcellular location">
    <subcellularLocation>
        <location evidence="1">Cell membrane</location>
        <topology evidence="1">Multi-pass membrane protein</topology>
    </subcellularLocation>
</comment>
<feature type="transmembrane region" description="Helical" evidence="6">
    <location>
        <begin position="256"/>
        <end position="281"/>
    </location>
</feature>